<reference evidence="1" key="2">
    <citation type="journal article" date="2015" name="Fish Shellfish Immunol.">
        <title>Early steps in the European eel (Anguilla anguilla)-Vibrio vulnificus interaction in the gills: Role of the RtxA13 toxin.</title>
        <authorList>
            <person name="Callol A."/>
            <person name="Pajuelo D."/>
            <person name="Ebbesson L."/>
            <person name="Teles M."/>
            <person name="MacKenzie S."/>
            <person name="Amaro C."/>
        </authorList>
    </citation>
    <scope>NUCLEOTIDE SEQUENCE</scope>
</reference>
<evidence type="ECO:0000313" key="1">
    <source>
        <dbReference type="EMBL" id="JAH10335.1"/>
    </source>
</evidence>
<sequence length="30" mass="3339">MQNTCTYTLHGIAPATTDKKCVCTDHNFHS</sequence>
<accession>A0A0E9Q1Y8</accession>
<dbReference type="EMBL" id="GBXM01098242">
    <property type="protein sequence ID" value="JAH10335.1"/>
    <property type="molecule type" value="Transcribed_RNA"/>
</dbReference>
<name>A0A0E9Q1Y8_ANGAN</name>
<protein>
    <submittedName>
        <fullName evidence="1">Uncharacterized protein</fullName>
    </submittedName>
</protein>
<proteinExistence type="predicted"/>
<reference evidence="1" key="1">
    <citation type="submission" date="2014-11" db="EMBL/GenBank/DDBJ databases">
        <authorList>
            <person name="Amaro Gonzalez C."/>
        </authorList>
    </citation>
    <scope>NUCLEOTIDE SEQUENCE</scope>
</reference>
<dbReference type="AlphaFoldDB" id="A0A0E9Q1Y8"/>
<organism evidence="1">
    <name type="scientific">Anguilla anguilla</name>
    <name type="common">European freshwater eel</name>
    <name type="synonym">Muraena anguilla</name>
    <dbReference type="NCBI Taxonomy" id="7936"/>
    <lineage>
        <taxon>Eukaryota</taxon>
        <taxon>Metazoa</taxon>
        <taxon>Chordata</taxon>
        <taxon>Craniata</taxon>
        <taxon>Vertebrata</taxon>
        <taxon>Euteleostomi</taxon>
        <taxon>Actinopterygii</taxon>
        <taxon>Neopterygii</taxon>
        <taxon>Teleostei</taxon>
        <taxon>Anguilliformes</taxon>
        <taxon>Anguillidae</taxon>
        <taxon>Anguilla</taxon>
    </lineage>
</organism>